<dbReference type="EMBL" id="JAIWYP010000002">
    <property type="protein sequence ID" value="KAH3863081.1"/>
    <property type="molecule type" value="Genomic_DNA"/>
</dbReference>
<sequence length="92" mass="11257">MVQSLWLYEDQGDFCVGRRPRDFQLCCQRWRLEASAYTQWSTKNLEPVNLNLFSKEERFIWILRSTWEHQETSEAREDYLEDYSLLDQVTKE</sequence>
<keyword evidence="2" id="KW-1185">Reference proteome</keyword>
<gene>
    <name evidence="1" type="ORF">DPMN_026059</name>
</gene>
<accession>A0A9D4LUG2</accession>
<dbReference type="Proteomes" id="UP000828390">
    <property type="component" value="Unassembled WGS sequence"/>
</dbReference>
<name>A0A9D4LUG2_DREPO</name>
<reference evidence="1" key="2">
    <citation type="submission" date="2020-11" db="EMBL/GenBank/DDBJ databases">
        <authorList>
            <person name="McCartney M.A."/>
            <person name="Auch B."/>
            <person name="Kono T."/>
            <person name="Mallez S."/>
            <person name="Becker A."/>
            <person name="Gohl D.M."/>
            <person name="Silverstein K.A.T."/>
            <person name="Koren S."/>
            <person name="Bechman K.B."/>
            <person name="Herman A."/>
            <person name="Abrahante J.E."/>
            <person name="Garbe J."/>
        </authorList>
    </citation>
    <scope>NUCLEOTIDE SEQUENCE</scope>
    <source>
        <strain evidence="1">Duluth1</strain>
        <tissue evidence="1">Whole animal</tissue>
    </source>
</reference>
<protein>
    <submittedName>
        <fullName evidence="1">Uncharacterized protein</fullName>
    </submittedName>
</protein>
<comment type="caution">
    <text evidence="1">The sequence shown here is derived from an EMBL/GenBank/DDBJ whole genome shotgun (WGS) entry which is preliminary data.</text>
</comment>
<reference evidence="1" key="1">
    <citation type="journal article" date="2019" name="bioRxiv">
        <title>The Genome of the Zebra Mussel, Dreissena polymorpha: A Resource for Invasive Species Research.</title>
        <authorList>
            <person name="McCartney M.A."/>
            <person name="Auch B."/>
            <person name="Kono T."/>
            <person name="Mallez S."/>
            <person name="Zhang Y."/>
            <person name="Obille A."/>
            <person name="Becker A."/>
            <person name="Abrahante J.E."/>
            <person name="Garbe J."/>
            <person name="Badalamenti J.P."/>
            <person name="Herman A."/>
            <person name="Mangelson H."/>
            <person name="Liachko I."/>
            <person name="Sullivan S."/>
            <person name="Sone E.D."/>
            <person name="Koren S."/>
            <person name="Silverstein K.A.T."/>
            <person name="Beckman K.B."/>
            <person name="Gohl D.M."/>
        </authorList>
    </citation>
    <scope>NUCLEOTIDE SEQUENCE</scope>
    <source>
        <strain evidence="1">Duluth1</strain>
        <tissue evidence="1">Whole animal</tissue>
    </source>
</reference>
<evidence type="ECO:0000313" key="1">
    <source>
        <dbReference type="EMBL" id="KAH3863081.1"/>
    </source>
</evidence>
<proteinExistence type="predicted"/>
<evidence type="ECO:0000313" key="2">
    <source>
        <dbReference type="Proteomes" id="UP000828390"/>
    </source>
</evidence>
<dbReference type="AlphaFoldDB" id="A0A9D4LUG2"/>
<organism evidence="1 2">
    <name type="scientific">Dreissena polymorpha</name>
    <name type="common">Zebra mussel</name>
    <name type="synonym">Mytilus polymorpha</name>
    <dbReference type="NCBI Taxonomy" id="45954"/>
    <lineage>
        <taxon>Eukaryota</taxon>
        <taxon>Metazoa</taxon>
        <taxon>Spiralia</taxon>
        <taxon>Lophotrochozoa</taxon>
        <taxon>Mollusca</taxon>
        <taxon>Bivalvia</taxon>
        <taxon>Autobranchia</taxon>
        <taxon>Heteroconchia</taxon>
        <taxon>Euheterodonta</taxon>
        <taxon>Imparidentia</taxon>
        <taxon>Neoheterodontei</taxon>
        <taxon>Myida</taxon>
        <taxon>Dreissenoidea</taxon>
        <taxon>Dreissenidae</taxon>
        <taxon>Dreissena</taxon>
    </lineage>
</organism>